<dbReference type="InterPro" id="IPR023213">
    <property type="entry name" value="CAT-like_dom_sf"/>
</dbReference>
<keyword evidence="1" id="KW-0808">Transferase</keyword>
<evidence type="ECO:0000256" key="1">
    <source>
        <dbReference type="ARBA" id="ARBA00022679"/>
    </source>
</evidence>
<keyword evidence="4" id="KW-1185">Reference proteome</keyword>
<dbReference type="EMBL" id="KZ826371">
    <property type="protein sequence ID" value="PYI04231.1"/>
    <property type="molecule type" value="Genomic_DNA"/>
</dbReference>
<dbReference type="Pfam" id="PF02458">
    <property type="entry name" value="Transferase"/>
    <property type="match status" value="1"/>
</dbReference>
<reference evidence="3 4" key="1">
    <citation type="submission" date="2018-02" db="EMBL/GenBank/DDBJ databases">
        <title>The genomes of Aspergillus section Nigri reveals drivers in fungal speciation.</title>
        <authorList>
            <consortium name="DOE Joint Genome Institute"/>
            <person name="Vesth T.C."/>
            <person name="Nybo J."/>
            <person name="Theobald S."/>
            <person name="Brandl J."/>
            <person name="Frisvad J.C."/>
            <person name="Nielsen K.F."/>
            <person name="Lyhne E.K."/>
            <person name="Kogle M.E."/>
            <person name="Kuo A."/>
            <person name="Riley R."/>
            <person name="Clum A."/>
            <person name="Nolan M."/>
            <person name="Lipzen A."/>
            <person name="Salamov A."/>
            <person name="Henrissat B."/>
            <person name="Wiebenga A."/>
            <person name="De vries R.P."/>
            <person name="Grigoriev I.V."/>
            <person name="Mortensen U.H."/>
            <person name="Andersen M.R."/>
            <person name="Baker S.E."/>
        </authorList>
    </citation>
    <scope>NUCLEOTIDE SEQUENCE [LARGE SCALE GENOMIC DNA]</scope>
    <source>
        <strain evidence="3 4">CBS 121057</strain>
    </source>
</reference>
<evidence type="ECO:0008006" key="5">
    <source>
        <dbReference type="Google" id="ProtNLM"/>
    </source>
</evidence>
<evidence type="ECO:0000256" key="2">
    <source>
        <dbReference type="ARBA" id="ARBA00023315"/>
    </source>
</evidence>
<dbReference type="InterPro" id="IPR050317">
    <property type="entry name" value="Plant_Fungal_Acyltransferase"/>
</dbReference>
<dbReference type="Proteomes" id="UP000248423">
    <property type="component" value="Unassembled WGS sequence"/>
</dbReference>
<dbReference type="PANTHER" id="PTHR31642">
    <property type="entry name" value="TRICHOTHECENE 3-O-ACETYLTRANSFERASE"/>
    <property type="match status" value="1"/>
</dbReference>
<protein>
    <recommendedName>
        <fullName evidence="5">O-acetyltransferase</fullName>
    </recommendedName>
</protein>
<sequence length="496" mass="55421">MASDIPSFQPYILTPLDHLVPPFHALFYLSFQPEHPSEAVAALQTGISHLVSQWPFLAGNVARVQKGDKRNILELQPPSASDLLRYPILQVKHHQQSISHAMSLPVINGELLHIPTKVPISYPVPAVRFQANLMQDGVVLCLGWHHQVMDAVGVSTLLVSLSRCCHGLDRKAAIPRRLPTDIKREERARRQIEEATTPNKADWEGAYHRSGCEEVWSGYSEPLICRRYAMQTDKVSYLKYSCNNLVQDRVRSSLKTRGNLSDGITEYLDENDHLSSDDVATALTWLCASRARRRAVSRYSSDLPRMSSLTRLVEARSILQPPLPRSYLGNSLVSARAQCDWEEIPVKQKGSCVAGKRGQVDEETINTLLELALRSRAKCRSIDDEHIRGLIDCMKNCDDYMSFSIAPAVVEMSSLRKLDIFAWDWGSKIGPLVDFDTIDSRTDGLSLILPANSAKPGQSPWEIRITLPLAAMEAFEKDELLGWATGTGKPSVQAMM</sequence>
<dbReference type="AlphaFoldDB" id="A0A319E2K9"/>
<keyword evidence="2" id="KW-0012">Acyltransferase</keyword>
<organism evidence="3 4">
    <name type="scientific">Aspergillus sclerotiicarbonarius (strain CBS 121057 / IBT 28362)</name>
    <dbReference type="NCBI Taxonomy" id="1448318"/>
    <lineage>
        <taxon>Eukaryota</taxon>
        <taxon>Fungi</taxon>
        <taxon>Dikarya</taxon>
        <taxon>Ascomycota</taxon>
        <taxon>Pezizomycotina</taxon>
        <taxon>Eurotiomycetes</taxon>
        <taxon>Eurotiomycetidae</taxon>
        <taxon>Eurotiales</taxon>
        <taxon>Aspergillaceae</taxon>
        <taxon>Aspergillus</taxon>
        <taxon>Aspergillus subgen. Circumdati</taxon>
    </lineage>
</organism>
<dbReference type="VEuPathDB" id="FungiDB:BO78DRAFT_431460"/>
<dbReference type="GO" id="GO:0016747">
    <property type="term" value="F:acyltransferase activity, transferring groups other than amino-acyl groups"/>
    <property type="evidence" value="ECO:0007669"/>
    <property type="project" value="TreeGrafter"/>
</dbReference>
<name>A0A319E2K9_ASPSB</name>
<dbReference type="Gene3D" id="3.30.559.10">
    <property type="entry name" value="Chloramphenicol acetyltransferase-like domain"/>
    <property type="match status" value="2"/>
</dbReference>
<accession>A0A319E2K9</accession>
<proteinExistence type="predicted"/>
<dbReference type="PANTHER" id="PTHR31642:SF270">
    <property type="entry name" value="O-ACYLTRANSFERASE AUSQ"/>
    <property type="match status" value="1"/>
</dbReference>
<evidence type="ECO:0000313" key="4">
    <source>
        <dbReference type="Proteomes" id="UP000248423"/>
    </source>
</evidence>
<dbReference type="STRING" id="1448318.A0A319E2K9"/>
<evidence type="ECO:0000313" key="3">
    <source>
        <dbReference type="EMBL" id="PYI04231.1"/>
    </source>
</evidence>
<dbReference type="OrthoDB" id="1862401at2759"/>
<gene>
    <name evidence="3" type="ORF">BO78DRAFT_431460</name>
</gene>